<evidence type="ECO:0000259" key="9">
    <source>
        <dbReference type="Pfam" id="PF01431"/>
    </source>
</evidence>
<dbReference type="InterPro" id="IPR000718">
    <property type="entry name" value="Peptidase_M13"/>
</dbReference>
<feature type="chain" id="PRO_5007285200" evidence="8">
    <location>
        <begin position="20"/>
        <end position="735"/>
    </location>
</feature>
<dbReference type="GO" id="GO:0016485">
    <property type="term" value="P:protein processing"/>
    <property type="evidence" value="ECO:0007669"/>
    <property type="project" value="TreeGrafter"/>
</dbReference>
<organism evidence="11">
    <name type="scientific">Rhipicephalus appendiculatus</name>
    <name type="common">Brown ear tick</name>
    <dbReference type="NCBI Taxonomy" id="34631"/>
    <lineage>
        <taxon>Eukaryota</taxon>
        <taxon>Metazoa</taxon>
        <taxon>Ecdysozoa</taxon>
        <taxon>Arthropoda</taxon>
        <taxon>Chelicerata</taxon>
        <taxon>Arachnida</taxon>
        <taxon>Acari</taxon>
        <taxon>Parasitiformes</taxon>
        <taxon>Ixodida</taxon>
        <taxon>Ixodoidea</taxon>
        <taxon>Ixodidae</taxon>
        <taxon>Rhipicephalinae</taxon>
        <taxon>Rhipicephalus</taxon>
        <taxon>Rhipicephalus</taxon>
    </lineage>
</organism>
<feature type="signal peptide" evidence="8">
    <location>
        <begin position="1"/>
        <end position="19"/>
    </location>
</feature>
<dbReference type="PROSITE" id="PS51885">
    <property type="entry name" value="NEPRILYSIN"/>
    <property type="match status" value="1"/>
</dbReference>
<dbReference type="InterPro" id="IPR024079">
    <property type="entry name" value="MetalloPept_cat_dom_sf"/>
</dbReference>
<keyword evidence="6" id="KW-0862">Zinc</keyword>
<comment type="cofactor">
    <cofactor evidence="1">
        <name>Zn(2+)</name>
        <dbReference type="ChEBI" id="CHEBI:29105"/>
    </cofactor>
</comment>
<evidence type="ECO:0000256" key="7">
    <source>
        <dbReference type="ARBA" id="ARBA00023049"/>
    </source>
</evidence>
<dbReference type="GO" id="GO:0046872">
    <property type="term" value="F:metal ion binding"/>
    <property type="evidence" value="ECO:0007669"/>
    <property type="project" value="UniProtKB-KW"/>
</dbReference>
<dbReference type="GO" id="GO:0004222">
    <property type="term" value="F:metalloendopeptidase activity"/>
    <property type="evidence" value="ECO:0007669"/>
    <property type="project" value="InterPro"/>
</dbReference>
<accession>A0A131YHT6</accession>
<evidence type="ECO:0000256" key="8">
    <source>
        <dbReference type="SAM" id="SignalP"/>
    </source>
</evidence>
<name>A0A131YHT6_RHIAP</name>
<evidence type="ECO:0000256" key="4">
    <source>
        <dbReference type="ARBA" id="ARBA00022723"/>
    </source>
</evidence>
<proteinExistence type="inferred from homology"/>
<dbReference type="Gene3D" id="3.40.390.10">
    <property type="entry name" value="Collagenase (Catalytic Domain)"/>
    <property type="match status" value="1"/>
</dbReference>
<evidence type="ECO:0000259" key="10">
    <source>
        <dbReference type="Pfam" id="PF05649"/>
    </source>
</evidence>
<evidence type="ECO:0000256" key="5">
    <source>
        <dbReference type="ARBA" id="ARBA00022801"/>
    </source>
</evidence>
<dbReference type="SUPFAM" id="SSF55486">
    <property type="entry name" value="Metalloproteases ('zincins'), catalytic domain"/>
    <property type="match status" value="1"/>
</dbReference>
<comment type="similarity">
    <text evidence="2">Belongs to the peptidase M13 family.</text>
</comment>
<dbReference type="PANTHER" id="PTHR11733">
    <property type="entry name" value="ZINC METALLOPROTEASE FAMILY M13 NEPRILYSIN-RELATED"/>
    <property type="match status" value="1"/>
</dbReference>
<dbReference type="Gene3D" id="1.10.1380.10">
    <property type="entry name" value="Neutral endopeptidase , domain2"/>
    <property type="match status" value="1"/>
</dbReference>
<feature type="domain" description="Peptidase M13 C-terminal" evidence="9">
    <location>
        <begin position="517"/>
        <end position="714"/>
    </location>
</feature>
<dbReference type="PANTHER" id="PTHR11733:SF241">
    <property type="entry name" value="GH26575P-RELATED"/>
    <property type="match status" value="1"/>
</dbReference>
<evidence type="ECO:0000256" key="6">
    <source>
        <dbReference type="ARBA" id="ARBA00022833"/>
    </source>
</evidence>
<evidence type="ECO:0000256" key="2">
    <source>
        <dbReference type="ARBA" id="ARBA00007357"/>
    </source>
</evidence>
<dbReference type="Pfam" id="PF01431">
    <property type="entry name" value="Peptidase_M13"/>
    <property type="match status" value="1"/>
</dbReference>
<dbReference type="EMBL" id="GEDV01010449">
    <property type="protein sequence ID" value="JAP78108.1"/>
    <property type="molecule type" value="Transcribed_RNA"/>
</dbReference>
<feature type="domain" description="Peptidase M13 N-terminal" evidence="10">
    <location>
        <begin position="51"/>
        <end position="455"/>
    </location>
</feature>
<protein>
    <submittedName>
        <fullName evidence="11">Gluzincin</fullName>
    </submittedName>
</protein>
<dbReference type="AlphaFoldDB" id="A0A131YHT6"/>
<reference evidence="11" key="1">
    <citation type="journal article" date="2016" name="Ticks Tick Borne Dis.">
        <title>De novo assembly and annotation of the salivary gland transcriptome of Rhipicephalus appendiculatus male and female ticks during blood feeding.</title>
        <authorList>
            <person name="de Castro M.H."/>
            <person name="de Klerk D."/>
            <person name="Pienaar R."/>
            <person name="Latif A.A."/>
            <person name="Rees D.J."/>
            <person name="Mans B.J."/>
        </authorList>
    </citation>
    <scope>NUCLEOTIDE SEQUENCE</scope>
    <source>
        <tissue evidence="11">Salivary glands</tissue>
    </source>
</reference>
<dbReference type="InterPro" id="IPR042089">
    <property type="entry name" value="Peptidase_M13_dom_2"/>
</dbReference>
<evidence type="ECO:0000256" key="1">
    <source>
        <dbReference type="ARBA" id="ARBA00001947"/>
    </source>
</evidence>
<evidence type="ECO:0000313" key="11">
    <source>
        <dbReference type="EMBL" id="JAP78108.1"/>
    </source>
</evidence>
<keyword evidence="8" id="KW-0732">Signal</keyword>
<keyword evidence="3" id="KW-0645">Protease</keyword>
<dbReference type="InterPro" id="IPR018497">
    <property type="entry name" value="Peptidase_M13_C"/>
</dbReference>
<dbReference type="InterPro" id="IPR008753">
    <property type="entry name" value="Peptidase_M13_N"/>
</dbReference>
<keyword evidence="4" id="KW-0479">Metal-binding</keyword>
<sequence>MFRLAISGILWTLICPTLGDEIAQVNGTICKDEECNKLVSQVKKQMGTSPPCDDFYNYTCGKWEGDMELKHRDIKIKAVKDLIGLLDNAIESPEGHSNATKMLINAYNSCVTTGGDKDKLIRAVYSALSTYGLEGWPVHTDNAKKNNDYKEILKKTGPRPLFRYFVSAESSTPIIFMTKPTGFFVSAVNLGLDDISLSSRDDISETTPFDYSIYDQYEQEEEEAYKKFITKTIALLNNTFNESEETKVAEGIVNFEKNLSKFASEACKDTTRMNISNFIATVGDNVPMVEILNKDLNVTNYTVHNDTEVKVECVDYYKKVVEYVKNTSELSAMQNYIGWAIIRDIAKAEGTFLHAYYMEYENKTSIFNESEKKKEDNKTLCVHQLLQRDLMYTATAQFYIKNKFDNDSKAQVMKILQHVNISFQYIIKNNTWMSEEIKNKTLKRLEEMTPVIGYPEWLWDNDTVDELYKFVPELEANMSFAEHFFKLKENNHYQQLLKLKPEYFNKSYEEVVLKSHAFYDEDKDTVGYPAAALVTHYRKPPIPRATNFGTIGTALVHILTNAIDRYDKKRINGSIVEAEFWDNATRTSFCNNSKCLNNSEQCRDAGADCNSQRHQKLHDYLGVRAAHVALERSKGDYEEPFVLDDEKLNTEDKIFFTFFGSLYCPYSVNEKKLSELEKMNKVEERADLEDISFPKSLNEIVSIYDKFNSTFNCTGTLEDTCMLVPEEFIQSAGCF</sequence>
<evidence type="ECO:0000256" key="3">
    <source>
        <dbReference type="ARBA" id="ARBA00022670"/>
    </source>
</evidence>
<dbReference type="GO" id="GO:0005886">
    <property type="term" value="C:plasma membrane"/>
    <property type="evidence" value="ECO:0007669"/>
    <property type="project" value="TreeGrafter"/>
</dbReference>
<keyword evidence="7" id="KW-0482">Metalloprotease</keyword>
<keyword evidence="5" id="KW-0378">Hydrolase</keyword>
<dbReference type="Pfam" id="PF05649">
    <property type="entry name" value="Peptidase_M13_N"/>
    <property type="match status" value="1"/>
</dbReference>